<proteinExistence type="predicted"/>
<evidence type="ECO:0000259" key="1">
    <source>
        <dbReference type="Pfam" id="PF13976"/>
    </source>
</evidence>
<organism evidence="2 3">
    <name type="scientific">Mucuna pruriens</name>
    <name type="common">Velvet bean</name>
    <name type="synonym">Dolichos pruriens</name>
    <dbReference type="NCBI Taxonomy" id="157652"/>
    <lineage>
        <taxon>Eukaryota</taxon>
        <taxon>Viridiplantae</taxon>
        <taxon>Streptophyta</taxon>
        <taxon>Embryophyta</taxon>
        <taxon>Tracheophyta</taxon>
        <taxon>Spermatophyta</taxon>
        <taxon>Magnoliopsida</taxon>
        <taxon>eudicotyledons</taxon>
        <taxon>Gunneridae</taxon>
        <taxon>Pentapetalae</taxon>
        <taxon>rosids</taxon>
        <taxon>fabids</taxon>
        <taxon>Fabales</taxon>
        <taxon>Fabaceae</taxon>
        <taxon>Papilionoideae</taxon>
        <taxon>50 kb inversion clade</taxon>
        <taxon>NPAAA clade</taxon>
        <taxon>indigoferoid/millettioid clade</taxon>
        <taxon>Phaseoleae</taxon>
        <taxon>Mucuna</taxon>
    </lineage>
</organism>
<dbReference type="EMBL" id="QJKJ01013617">
    <property type="protein sequence ID" value="RDX66045.1"/>
    <property type="molecule type" value="Genomic_DNA"/>
</dbReference>
<protein>
    <recommendedName>
        <fullName evidence="1">GAG-pre-integrase domain-containing protein</fullName>
    </recommendedName>
</protein>
<dbReference type="AlphaFoldDB" id="A0A371EJ02"/>
<accession>A0A371EJ02</accession>
<gene>
    <name evidence="2" type="ORF">CR513_55230</name>
</gene>
<dbReference type="OrthoDB" id="1697529at2759"/>
<evidence type="ECO:0000313" key="3">
    <source>
        <dbReference type="Proteomes" id="UP000257109"/>
    </source>
</evidence>
<name>A0A371EJ02_MUCPR</name>
<dbReference type="Proteomes" id="UP000257109">
    <property type="component" value="Unassembled WGS sequence"/>
</dbReference>
<sequence>MYCNTMKDKWNVHELHNMLVKEEIRVKNQGSHLVHYVSHQENQGTRKKFVKKCDKDRRLMRHLCKSKIKHQRVIIAISVGNLDISRRIAQGVKAWFKKKDKFNAYGFLTIQTISQNKKFVFMGNRVKAQVEVVMTYHLILNTGHHLDLLETLYVPNGFNVETPLTLHHNVGIKRSSVNEHSTFLWHKHLGYISRERMERLVKNVILPYLDFIDINICVDCIKGKQTKHTKKWAIRST</sequence>
<keyword evidence="3" id="KW-1185">Reference proteome</keyword>
<dbReference type="InterPro" id="IPR025724">
    <property type="entry name" value="GAG-pre-integrase_dom"/>
</dbReference>
<comment type="caution">
    <text evidence="2">The sequence shown here is derived from an EMBL/GenBank/DDBJ whole genome shotgun (WGS) entry which is preliminary data.</text>
</comment>
<reference evidence="2" key="1">
    <citation type="submission" date="2018-05" db="EMBL/GenBank/DDBJ databases">
        <title>Draft genome of Mucuna pruriens seed.</title>
        <authorList>
            <person name="Nnadi N.E."/>
            <person name="Vos R."/>
            <person name="Hasami M.H."/>
            <person name="Devisetty U.K."/>
            <person name="Aguiy J.C."/>
        </authorList>
    </citation>
    <scope>NUCLEOTIDE SEQUENCE [LARGE SCALE GENOMIC DNA]</scope>
    <source>
        <strain evidence="2">JCA_2017</strain>
    </source>
</reference>
<feature type="non-terminal residue" evidence="2">
    <location>
        <position position="1"/>
    </location>
</feature>
<feature type="domain" description="GAG-pre-integrase" evidence="1">
    <location>
        <begin position="176"/>
        <end position="225"/>
    </location>
</feature>
<dbReference type="Pfam" id="PF13976">
    <property type="entry name" value="gag_pre-integrs"/>
    <property type="match status" value="1"/>
</dbReference>
<evidence type="ECO:0000313" key="2">
    <source>
        <dbReference type="EMBL" id="RDX66045.1"/>
    </source>
</evidence>